<protein>
    <submittedName>
        <fullName evidence="1">Uncharacterized protein</fullName>
    </submittedName>
</protein>
<reference evidence="1" key="1">
    <citation type="submission" date="2022-06" db="EMBL/GenBank/DDBJ databases">
        <title>Uncovering the hologenomic basis of an extraordinary plant invasion.</title>
        <authorList>
            <person name="Bieker V.C."/>
            <person name="Martin M.D."/>
            <person name="Gilbert T."/>
            <person name="Hodgins K."/>
            <person name="Battlay P."/>
            <person name="Petersen B."/>
            <person name="Wilson J."/>
        </authorList>
    </citation>
    <scope>NUCLEOTIDE SEQUENCE</scope>
    <source>
        <strain evidence="1">AA19_3_7</strain>
        <tissue evidence="1">Leaf</tissue>
    </source>
</reference>
<keyword evidence="2" id="KW-1185">Reference proteome</keyword>
<accession>A0AAD5BQH4</accession>
<evidence type="ECO:0000313" key="2">
    <source>
        <dbReference type="Proteomes" id="UP001206925"/>
    </source>
</evidence>
<proteinExistence type="predicted"/>
<comment type="caution">
    <text evidence="1">The sequence shown here is derived from an EMBL/GenBank/DDBJ whole genome shotgun (WGS) entry which is preliminary data.</text>
</comment>
<dbReference type="AlphaFoldDB" id="A0AAD5BQH4"/>
<evidence type="ECO:0000313" key="1">
    <source>
        <dbReference type="EMBL" id="KAI7727756.1"/>
    </source>
</evidence>
<organism evidence="1 2">
    <name type="scientific">Ambrosia artemisiifolia</name>
    <name type="common">Common ragweed</name>
    <dbReference type="NCBI Taxonomy" id="4212"/>
    <lineage>
        <taxon>Eukaryota</taxon>
        <taxon>Viridiplantae</taxon>
        <taxon>Streptophyta</taxon>
        <taxon>Embryophyta</taxon>
        <taxon>Tracheophyta</taxon>
        <taxon>Spermatophyta</taxon>
        <taxon>Magnoliopsida</taxon>
        <taxon>eudicotyledons</taxon>
        <taxon>Gunneridae</taxon>
        <taxon>Pentapetalae</taxon>
        <taxon>asterids</taxon>
        <taxon>campanulids</taxon>
        <taxon>Asterales</taxon>
        <taxon>Asteraceae</taxon>
        <taxon>Asteroideae</taxon>
        <taxon>Heliantheae alliance</taxon>
        <taxon>Heliantheae</taxon>
        <taxon>Ambrosia</taxon>
    </lineage>
</organism>
<name>A0AAD5BQH4_AMBAR</name>
<dbReference type="EMBL" id="JAMZMK010011326">
    <property type="protein sequence ID" value="KAI7727756.1"/>
    <property type="molecule type" value="Genomic_DNA"/>
</dbReference>
<dbReference type="Proteomes" id="UP001206925">
    <property type="component" value="Unassembled WGS sequence"/>
</dbReference>
<gene>
    <name evidence="1" type="ORF">M8C21_013146</name>
</gene>
<sequence>MRRALVRSFGPIRYAFRHHGVAKRLLILNINDGNYERSAYNSCKCGGPYMFSRNLSSDAADVSYKEGKRGGPLVEYERRIAAGDLEDGDISQLGTLKEIQRLYDELVVSADACRLDRYSDYGKAGR</sequence>